<reference evidence="1 2" key="1">
    <citation type="submission" date="2024-03" db="EMBL/GenBank/DDBJ databases">
        <title>Human intestinal bacterial collection.</title>
        <authorList>
            <person name="Pauvert C."/>
            <person name="Hitch T.C.A."/>
            <person name="Clavel T."/>
        </authorList>
    </citation>
    <scope>NUCLEOTIDE SEQUENCE [LARGE SCALE GENOMIC DNA]</scope>
    <source>
        <strain evidence="1 2">CLA-AA-H255</strain>
    </source>
</reference>
<dbReference type="SUPFAM" id="SSF74650">
    <property type="entry name" value="Galactose mutarotase-like"/>
    <property type="match status" value="1"/>
</dbReference>
<dbReference type="RefSeq" id="WP_349153823.1">
    <property type="nucleotide sequence ID" value="NZ_JBBMER010000008.1"/>
</dbReference>
<name>A0ABV1BXA2_9FIRM</name>
<keyword evidence="2" id="KW-1185">Reference proteome</keyword>
<dbReference type="Proteomes" id="UP001442364">
    <property type="component" value="Unassembled WGS sequence"/>
</dbReference>
<dbReference type="CDD" id="cd09024">
    <property type="entry name" value="Aldose_epim_lacX"/>
    <property type="match status" value="1"/>
</dbReference>
<dbReference type="Pfam" id="PF01263">
    <property type="entry name" value="Aldose_epim"/>
    <property type="match status" value="1"/>
</dbReference>
<proteinExistence type="predicted"/>
<evidence type="ECO:0000313" key="2">
    <source>
        <dbReference type="Proteomes" id="UP001442364"/>
    </source>
</evidence>
<evidence type="ECO:0000313" key="1">
    <source>
        <dbReference type="EMBL" id="MEQ2380370.1"/>
    </source>
</evidence>
<dbReference type="InterPro" id="IPR011013">
    <property type="entry name" value="Gal_mutarotase_sf_dom"/>
</dbReference>
<dbReference type="PANTHER" id="PTHR11122:SF13">
    <property type="entry name" value="GLUCOSE-6-PHOSPHATE 1-EPIMERASE"/>
    <property type="match status" value="1"/>
</dbReference>
<dbReference type="InterPro" id="IPR008183">
    <property type="entry name" value="Aldose_1/G6P_1-epimerase"/>
</dbReference>
<gene>
    <name evidence="1" type="ORF">WMO14_10830</name>
</gene>
<organism evidence="1 2">
    <name type="scientific">[Lactobacillus] rogosae</name>
    <dbReference type="NCBI Taxonomy" id="706562"/>
    <lineage>
        <taxon>Bacteria</taxon>
        <taxon>Bacillati</taxon>
        <taxon>Bacillota</taxon>
        <taxon>Clostridia</taxon>
        <taxon>Lachnospirales</taxon>
        <taxon>Lachnospiraceae</taxon>
        <taxon>Lachnospira</taxon>
    </lineage>
</organism>
<dbReference type="PANTHER" id="PTHR11122">
    <property type="entry name" value="APOSPORY-ASSOCIATED PROTEIN C-RELATED"/>
    <property type="match status" value="1"/>
</dbReference>
<protein>
    <submittedName>
        <fullName evidence="1">Aldose 1-epimerase family protein</fullName>
    </submittedName>
</protein>
<accession>A0ABV1BXA2</accession>
<dbReference type="InterPro" id="IPR037481">
    <property type="entry name" value="LacX"/>
</dbReference>
<sequence length="287" mass="32908">MQYTLSNDNFEVIVDSKGCEIVSVIRKSDNKQFIWSGQPDIWKRHTPVLFPLVGRYKNDTSIYEGKEYHMTQHGFARDMEFSLVMKDNSAVVMKLESDENTKAVYPFDFELKITHRLADNNVITIWEVVNKDNKEMYFSIGGHPAFVCGENAIGAQVRFETKENGIQYHLLSKDGLVQPDIHYMPITNKNVTLTENFFDKDAYIIENNDIKCVSLCKDCKPVVEVIFDTPVFGLWSSAGKGVPFVCIEPWYGRADAVDFNCRLTDREWGNKLAVGKVFSGGYKMRFM</sequence>
<dbReference type="EMBL" id="JBBMER010000008">
    <property type="protein sequence ID" value="MEQ2380370.1"/>
    <property type="molecule type" value="Genomic_DNA"/>
</dbReference>
<comment type="caution">
    <text evidence="1">The sequence shown here is derived from an EMBL/GenBank/DDBJ whole genome shotgun (WGS) entry which is preliminary data.</text>
</comment>
<dbReference type="InterPro" id="IPR014718">
    <property type="entry name" value="GH-type_carb-bd"/>
</dbReference>
<dbReference type="Gene3D" id="2.70.98.10">
    <property type="match status" value="1"/>
</dbReference>